<feature type="transmembrane region" description="Helical" evidence="1">
    <location>
        <begin position="139"/>
        <end position="165"/>
    </location>
</feature>
<dbReference type="Proteomes" id="UP000247973">
    <property type="component" value="Unassembled WGS sequence"/>
</dbReference>
<evidence type="ECO:0000256" key="1">
    <source>
        <dbReference type="SAM" id="Phobius"/>
    </source>
</evidence>
<evidence type="ECO:0000313" key="3">
    <source>
        <dbReference type="Proteomes" id="UP000247973"/>
    </source>
</evidence>
<sequence length="175" mass="20110">MSENKKSMASTAMNYAIPLGLFWIFKYLFIIGGEYAEISKYINSILSIGTPLIAYALLCRYRDKELEGIITYKRSILFTITVFIFASLFETVISSLHLLVLNPGIVSVMNHEIYTELSKMNLPAIYMNQLDTILSYTGVYYIFSFILQNIIIGFFLALILGYFVSRQRNYPPKNM</sequence>
<dbReference type="OrthoDB" id="997092at2"/>
<accession>A0A2V3PTF3</accession>
<feature type="transmembrane region" description="Helical" evidence="1">
    <location>
        <begin position="78"/>
        <end position="100"/>
    </location>
</feature>
<dbReference type="AlphaFoldDB" id="A0A2V3PTF3"/>
<dbReference type="InterPro" id="IPR025250">
    <property type="entry name" value="DUF4199"/>
</dbReference>
<keyword evidence="1" id="KW-1133">Transmembrane helix</keyword>
<comment type="caution">
    <text evidence="2">The sequence shown here is derived from an EMBL/GenBank/DDBJ whole genome shotgun (WGS) entry which is preliminary data.</text>
</comment>
<keyword evidence="3" id="KW-1185">Reference proteome</keyword>
<reference evidence="2 3" key="1">
    <citation type="submission" date="2018-03" db="EMBL/GenBank/DDBJ databases">
        <title>Genomic Encyclopedia of Archaeal and Bacterial Type Strains, Phase II (KMG-II): from individual species to whole genera.</title>
        <authorList>
            <person name="Goeker M."/>
        </authorList>
    </citation>
    <scope>NUCLEOTIDE SEQUENCE [LARGE SCALE GENOMIC DNA]</scope>
    <source>
        <strain evidence="2 3">DSM 100214</strain>
    </source>
</reference>
<organism evidence="2 3">
    <name type="scientific">Dysgonomonas alginatilytica</name>
    <dbReference type="NCBI Taxonomy" id="1605892"/>
    <lineage>
        <taxon>Bacteria</taxon>
        <taxon>Pseudomonadati</taxon>
        <taxon>Bacteroidota</taxon>
        <taxon>Bacteroidia</taxon>
        <taxon>Bacteroidales</taxon>
        <taxon>Dysgonomonadaceae</taxon>
        <taxon>Dysgonomonas</taxon>
    </lineage>
</organism>
<evidence type="ECO:0000313" key="2">
    <source>
        <dbReference type="EMBL" id="PXV68849.1"/>
    </source>
</evidence>
<dbReference type="Pfam" id="PF13858">
    <property type="entry name" value="DUF4199"/>
    <property type="match status" value="1"/>
</dbReference>
<dbReference type="EMBL" id="QICL01000001">
    <property type="protein sequence ID" value="PXV68849.1"/>
    <property type="molecule type" value="Genomic_DNA"/>
</dbReference>
<name>A0A2V3PTF3_9BACT</name>
<keyword evidence="1" id="KW-0472">Membrane</keyword>
<dbReference type="RefSeq" id="WP_110308834.1">
    <property type="nucleotide sequence ID" value="NZ_QICL01000001.1"/>
</dbReference>
<protein>
    <submittedName>
        <fullName evidence="2">Uncharacterized protein DUF4199</fullName>
    </submittedName>
</protein>
<feature type="transmembrane region" description="Helical" evidence="1">
    <location>
        <begin position="38"/>
        <end position="58"/>
    </location>
</feature>
<feature type="transmembrane region" description="Helical" evidence="1">
    <location>
        <begin position="12"/>
        <end position="32"/>
    </location>
</feature>
<keyword evidence="1" id="KW-0812">Transmembrane</keyword>
<proteinExistence type="predicted"/>
<gene>
    <name evidence="2" type="ORF">CLV62_101114</name>
</gene>